<dbReference type="PRINTS" id="PR00413">
    <property type="entry name" value="HADHALOGNASE"/>
</dbReference>
<dbReference type="InterPro" id="IPR036412">
    <property type="entry name" value="HAD-like_sf"/>
</dbReference>
<dbReference type="Gene3D" id="1.10.150.240">
    <property type="entry name" value="Putative phosphatase, domain 2"/>
    <property type="match status" value="1"/>
</dbReference>
<dbReference type="SUPFAM" id="SSF56784">
    <property type="entry name" value="HAD-like"/>
    <property type="match status" value="1"/>
</dbReference>
<dbReference type="SFLD" id="SFLDS00003">
    <property type="entry name" value="Haloacid_Dehalogenase"/>
    <property type="match status" value="1"/>
</dbReference>
<reference evidence="1" key="1">
    <citation type="submission" date="2022-09" db="EMBL/GenBank/DDBJ databases">
        <title>Comparative genomics and taxonomic characterization of three novel marine species of genus Reichenbachiella exhibiting antioxidant and polysaccharide degradation activities.</title>
        <authorList>
            <person name="Muhammad N."/>
            <person name="Lee Y.-J."/>
            <person name="Ko J."/>
            <person name="Kim S.-G."/>
        </authorList>
    </citation>
    <scope>NUCLEOTIDE SEQUENCE</scope>
    <source>
        <strain evidence="1">BKB1-1</strain>
    </source>
</reference>
<evidence type="ECO:0000313" key="1">
    <source>
        <dbReference type="EMBL" id="UXP33796.1"/>
    </source>
</evidence>
<dbReference type="RefSeq" id="WP_262311222.1">
    <property type="nucleotide sequence ID" value="NZ_CP106679.1"/>
</dbReference>
<dbReference type="InterPro" id="IPR006439">
    <property type="entry name" value="HAD-SF_hydro_IA"/>
</dbReference>
<dbReference type="NCBIfam" id="TIGR01509">
    <property type="entry name" value="HAD-SF-IA-v3"/>
    <property type="match status" value="1"/>
</dbReference>
<dbReference type="PANTHER" id="PTHR43481">
    <property type="entry name" value="FRUCTOSE-1-PHOSPHATE PHOSPHATASE"/>
    <property type="match status" value="1"/>
</dbReference>
<accession>A0ABY6CTH0</accession>
<dbReference type="Proteomes" id="UP001065174">
    <property type="component" value="Chromosome"/>
</dbReference>
<keyword evidence="2" id="KW-1185">Reference proteome</keyword>
<organism evidence="1 2">
    <name type="scientific">Reichenbachiella agarivorans</name>
    <dbReference type="NCBI Taxonomy" id="2979464"/>
    <lineage>
        <taxon>Bacteria</taxon>
        <taxon>Pseudomonadati</taxon>
        <taxon>Bacteroidota</taxon>
        <taxon>Cytophagia</taxon>
        <taxon>Cytophagales</taxon>
        <taxon>Reichenbachiellaceae</taxon>
        <taxon>Reichenbachiella</taxon>
    </lineage>
</organism>
<dbReference type="CDD" id="cd07505">
    <property type="entry name" value="HAD_BPGM-like"/>
    <property type="match status" value="1"/>
</dbReference>
<dbReference type="PANTHER" id="PTHR43481:SF4">
    <property type="entry name" value="GLYCEROL-1-PHOSPHATE PHOSPHOHYDROLASE 1-RELATED"/>
    <property type="match status" value="1"/>
</dbReference>
<dbReference type="InterPro" id="IPR041492">
    <property type="entry name" value="HAD_2"/>
</dbReference>
<dbReference type="InterPro" id="IPR023214">
    <property type="entry name" value="HAD_sf"/>
</dbReference>
<dbReference type="InterPro" id="IPR051806">
    <property type="entry name" value="HAD-like_SPP"/>
</dbReference>
<dbReference type="SFLD" id="SFLDG01129">
    <property type="entry name" value="C1.5:_HAD__Beta-PGM__Phosphata"/>
    <property type="match status" value="1"/>
</dbReference>
<name>A0ABY6CTH0_9BACT</name>
<protein>
    <submittedName>
        <fullName evidence="1">HAD family phosphatase</fullName>
    </submittedName>
</protein>
<dbReference type="Pfam" id="PF13419">
    <property type="entry name" value="HAD_2"/>
    <property type="match status" value="1"/>
</dbReference>
<sequence length="197" mass="22124">MQAVTIPIPAGIKGLIFDLDGTVIDSMPLHLKAYNYSLEPWGVTYPQAVFLSRGGIPTKDTMLMIEEEHGIVNFDVELALERKRNYVDDKLDQITLIEPIMDIVRAFHGKLPMAVGTGSNRDTVTRMFNMFGLQEYFHHVVTATDVTHFKPHPETFLRCSELIQVDPKDCIVFEDGKPGMTAAKTAGMHVIDVTQYL</sequence>
<dbReference type="EMBL" id="CP106679">
    <property type="protein sequence ID" value="UXP33796.1"/>
    <property type="molecule type" value="Genomic_DNA"/>
</dbReference>
<gene>
    <name evidence="1" type="ORF">N6H18_07520</name>
</gene>
<dbReference type="Gene3D" id="3.40.50.1000">
    <property type="entry name" value="HAD superfamily/HAD-like"/>
    <property type="match status" value="1"/>
</dbReference>
<proteinExistence type="predicted"/>
<evidence type="ECO:0000313" key="2">
    <source>
        <dbReference type="Proteomes" id="UP001065174"/>
    </source>
</evidence>
<dbReference type="InterPro" id="IPR023198">
    <property type="entry name" value="PGP-like_dom2"/>
</dbReference>